<feature type="chain" id="PRO_5045336050" evidence="1">
    <location>
        <begin position="19"/>
        <end position="84"/>
    </location>
</feature>
<feature type="signal peptide" evidence="1">
    <location>
        <begin position="1"/>
        <end position="18"/>
    </location>
</feature>
<evidence type="ECO:0000313" key="3">
    <source>
        <dbReference type="Proteomes" id="UP001565471"/>
    </source>
</evidence>
<dbReference type="RefSeq" id="WP_253623515.1">
    <property type="nucleotide sequence ID" value="NZ_CP126004.1"/>
</dbReference>
<protein>
    <submittedName>
        <fullName evidence="2">Uncharacterized protein</fullName>
    </submittedName>
</protein>
<evidence type="ECO:0000256" key="1">
    <source>
        <dbReference type="SAM" id="SignalP"/>
    </source>
</evidence>
<dbReference type="EMBL" id="JBGBZA010000002">
    <property type="protein sequence ID" value="MEY9316889.1"/>
    <property type="molecule type" value="Genomic_DNA"/>
</dbReference>
<sequence>MKSIVVIALAVLATPALAESPYPTPTRDGRERLQRTGTCPTGYVGVGNKCEALHQDTPRAYPKIKGAACPSGTFSSGDYCKEFR</sequence>
<name>A0ABV4F0D7_BRAEL</name>
<keyword evidence="1" id="KW-0732">Signal</keyword>
<evidence type="ECO:0000313" key="2">
    <source>
        <dbReference type="EMBL" id="MEY9316889.1"/>
    </source>
</evidence>
<gene>
    <name evidence="2" type="ORF">ABIF29_003688</name>
</gene>
<keyword evidence="3" id="KW-1185">Reference proteome</keyword>
<dbReference type="Proteomes" id="UP001565471">
    <property type="component" value="Unassembled WGS sequence"/>
</dbReference>
<organism evidence="2 3">
    <name type="scientific">Bradyrhizobium elkanii</name>
    <dbReference type="NCBI Taxonomy" id="29448"/>
    <lineage>
        <taxon>Bacteria</taxon>
        <taxon>Pseudomonadati</taxon>
        <taxon>Pseudomonadota</taxon>
        <taxon>Alphaproteobacteria</taxon>
        <taxon>Hyphomicrobiales</taxon>
        <taxon>Nitrobacteraceae</taxon>
        <taxon>Bradyrhizobium</taxon>
    </lineage>
</organism>
<reference evidence="2 3" key="1">
    <citation type="submission" date="2024-07" db="EMBL/GenBank/DDBJ databases">
        <title>Genomic Encyclopedia of Type Strains, Phase V (KMG-V): Genome sequencing to study the core and pangenomes of soil and plant-associated prokaryotes.</title>
        <authorList>
            <person name="Whitman W."/>
        </authorList>
    </citation>
    <scope>NUCLEOTIDE SEQUENCE [LARGE SCALE GENOMIC DNA]</scope>
    <source>
        <strain evidence="2 3">USDA 415</strain>
    </source>
</reference>
<proteinExistence type="predicted"/>
<comment type="caution">
    <text evidence="2">The sequence shown here is derived from an EMBL/GenBank/DDBJ whole genome shotgun (WGS) entry which is preliminary data.</text>
</comment>
<accession>A0ABV4F0D7</accession>